<keyword evidence="1" id="KW-0732">Signal</keyword>
<feature type="chain" id="PRO_5026118742" evidence="1">
    <location>
        <begin position="24"/>
        <end position="144"/>
    </location>
</feature>
<reference evidence="2 3" key="1">
    <citation type="submission" date="2020-04" db="EMBL/GenBank/DDBJ databases">
        <title>Novel Paenibacillus strain UniB2 isolated from commercial digestive syrup.</title>
        <authorList>
            <person name="Thorat V."/>
            <person name="Kirdat K."/>
            <person name="Tiwarekar B."/>
            <person name="Yadav A."/>
        </authorList>
    </citation>
    <scope>NUCLEOTIDE SEQUENCE [LARGE SCALE GENOMIC DNA]</scope>
    <source>
        <strain evidence="2 3">UniB2</strain>
    </source>
</reference>
<sequence>MRLATAALVLLLLAGLLPQAASASAPAKSDRPVQVFDVRAGKVVQSFPNEDAYQQIARSWLDAAEGLSPNLSPDDDCGYVFRIPLREPASLKVGRLHLRAEDVFLFYCPEREPELLVFDERKKPYLLTARPDLRPFFERIGFEP</sequence>
<keyword evidence="3" id="KW-1185">Reference proteome</keyword>
<dbReference type="AlphaFoldDB" id="A0A6H2H3T3"/>
<evidence type="ECO:0000313" key="2">
    <source>
        <dbReference type="EMBL" id="QJC54317.1"/>
    </source>
</evidence>
<gene>
    <name evidence="2" type="ORF">HGI30_10485</name>
</gene>
<evidence type="ECO:0000313" key="3">
    <source>
        <dbReference type="Proteomes" id="UP000502136"/>
    </source>
</evidence>
<organism evidence="2 3">
    <name type="scientific">Paenibacillus albicereus</name>
    <dbReference type="NCBI Taxonomy" id="2726185"/>
    <lineage>
        <taxon>Bacteria</taxon>
        <taxon>Bacillati</taxon>
        <taxon>Bacillota</taxon>
        <taxon>Bacilli</taxon>
        <taxon>Bacillales</taxon>
        <taxon>Paenibacillaceae</taxon>
        <taxon>Paenibacillus</taxon>
    </lineage>
</organism>
<dbReference type="EMBL" id="CP051428">
    <property type="protein sequence ID" value="QJC54317.1"/>
    <property type="molecule type" value="Genomic_DNA"/>
</dbReference>
<evidence type="ECO:0000256" key="1">
    <source>
        <dbReference type="SAM" id="SignalP"/>
    </source>
</evidence>
<name>A0A6H2H3T3_9BACL</name>
<dbReference type="KEGG" id="palr:HGI30_10485"/>
<proteinExistence type="predicted"/>
<feature type="signal peptide" evidence="1">
    <location>
        <begin position="1"/>
        <end position="23"/>
    </location>
</feature>
<protein>
    <submittedName>
        <fullName evidence="2">Uncharacterized protein</fullName>
    </submittedName>
</protein>
<accession>A0A6H2H3T3</accession>
<dbReference type="Proteomes" id="UP000502136">
    <property type="component" value="Chromosome"/>
</dbReference>